<feature type="repeat" description="ANK" evidence="3">
    <location>
        <begin position="420"/>
        <end position="452"/>
    </location>
</feature>
<name>A0ABW1KMR9_9ACTN</name>
<comment type="caution">
    <text evidence="4">The sequence shown here is derived from an EMBL/GenBank/DDBJ whole genome shotgun (WGS) entry which is preliminary data.</text>
</comment>
<evidence type="ECO:0000313" key="4">
    <source>
        <dbReference type="EMBL" id="MFC6023087.1"/>
    </source>
</evidence>
<evidence type="ECO:0000256" key="2">
    <source>
        <dbReference type="ARBA" id="ARBA00023043"/>
    </source>
</evidence>
<dbReference type="InterPro" id="IPR002110">
    <property type="entry name" value="Ankyrin_rpt"/>
</dbReference>
<evidence type="ECO:0000313" key="5">
    <source>
        <dbReference type="Proteomes" id="UP001596203"/>
    </source>
</evidence>
<evidence type="ECO:0000256" key="1">
    <source>
        <dbReference type="ARBA" id="ARBA00022737"/>
    </source>
</evidence>
<dbReference type="PANTHER" id="PTHR24189">
    <property type="entry name" value="MYOTROPHIN"/>
    <property type="match status" value="1"/>
</dbReference>
<dbReference type="Proteomes" id="UP001596203">
    <property type="component" value="Unassembled WGS sequence"/>
</dbReference>
<keyword evidence="5" id="KW-1185">Reference proteome</keyword>
<dbReference type="EMBL" id="JBHSPR010000085">
    <property type="protein sequence ID" value="MFC6023087.1"/>
    <property type="molecule type" value="Genomic_DNA"/>
</dbReference>
<accession>A0ABW1KMR9</accession>
<dbReference type="SMART" id="SM00248">
    <property type="entry name" value="ANK"/>
    <property type="match status" value="5"/>
</dbReference>
<gene>
    <name evidence="4" type="ORF">ACFP2T_43915</name>
</gene>
<dbReference type="RefSeq" id="WP_377433529.1">
    <property type="nucleotide sequence ID" value="NZ_JBHSPR010000085.1"/>
</dbReference>
<dbReference type="SUPFAM" id="SSF48403">
    <property type="entry name" value="Ankyrin repeat"/>
    <property type="match status" value="1"/>
</dbReference>
<reference evidence="5" key="1">
    <citation type="journal article" date="2019" name="Int. J. Syst. Evol. Microbiol.">
        <title>The Global Catalogue of Microorganisms (GCM) 10K type strain sequencing project: providing services to taxonomists for standard genome sequencing and annotation.</title>
        <authorList>
            <consortium name="The Broad Institute Genomics Platform"/>
            <consortium name="The Broad Institute Genome Sequencing Center for Infectious Disease"/>
            <person name="Wu L."/>
            <person name="Ma J."/>
        </authorList>
    </citation>
    <scope>NUCLEOTIDE SEQUENCE [LARGE SCALE GENOMIC DNA]</scope>
    <source>
        <strain evidence="5">ZS-35-S2</strain>
    </source>
</reference>
<keyword evidence="2 3" id="KW-0040">ANK repeat</keyword>
<dbReference type="Pfam" id="PF12796">
    <property type="entry name" value="Ank_2"/>
    <property type="match status" value="2"/>
</dbReference>
<feature type="repeat" description="ANK" evidence="3">
    <location>
        <begin position="330"/>
        <end position="355"/>
    </location>
</feature>
<dbReference type="PANTHER" id="PTHR24189:SF50">
    <property type="entry name" value="ANKYRIN REPEAT AND SOCS BOX PROTEIN 2"/>
    <property type="match status" value="1"/>
</dbReference>
<proteinExistence type="predicted"/>
<protein>
    <submittedName>
        <fullName evidence="4">Ankyrin repeat domain-containing protein</fullName>
    </submittedName>
</protein>
<evidence type="ECO:0000256" key="3">
    <source>
        <dbReference type="PROSITE-ProRule" id="PRU00023"/>
    </source>
</evidence>
<organism evidence="4 5">
    <name type="scientific">Plantactinospora solaniradicis</name>
    <dbReference type="NCBI Taxonomy" id="1723736"/>
    <lineage>
        <taxon>Bacteria</taxon>
        <taxon>Bacillati</taxon>
        <taxon>Actinomycetota</taxon>
        <taxon>Actinomycetes</taxon>
        <taxon>Micromonosporales</taxon>
        <taxon>Micromonosporaceae</taxon>
        <taxon>Plantactinospora</taxon>
    </lineage>
</organism>
<dbReference type="Gene3D" id="1.25.40.20">
    <property type="entry name" value="Ankyrin repeat-containing domain"/>
    <property type="match status" value="3"/>
</dbReference>
<dbReference type="InterPro" id="IPR050745">
    <property type="entry name" value="Multifunctional_regulatory"/>
</dbReference>
<keyword evidence="1" id="KW-0677">Repeat</keyword>
<dbReference type="PROSITE" id="PS50088">
    <property type="entry name" value="ANK_REPEAT"/>
    <property type="match status" value="2"/>
</dbReference>
<dbReference type="PROSITE" id="PS50297">
    <property type="entry name" value="ANK_REP_REGION"/>
    <property type="match status" value="2"/>
</dbReference>
<dbReference type="InterPro" id="IPR036770">
    <property type="entry name" value="Ankyrin_rpt-contain_sf"/>
</dbReference>
<sequence>MPLPADPNLEQLRHRARALQRAVRAGDPAALARVAEHHPAGVPAEPARAGFPRNAAQLVIAREYGFAGWPRLKRHLDVVTRHRRDPDPAPPPGDAAAEFCRLACLNYDDDGPRRWAEARRLLAERPDLTSGNIWAAAAAAEPVTVARLLAGAPELAGQDGPPYGWTPLCYLAYSRLDPAVPAEPVLATARLLLDAGADPNAGFLWHGLPTPFTVLTGVFGEGEQGPGRQPRHPHSLALARLLLRAGADPNDGQALYNRMFGPDDDHLVVLFEFGLGSGDGGPWRQRLGPMVDPPAVLLHRQLDWAAAHGFADRVRLLLRHGVDARTPPAGGRTPVEVAAAHGHAEVVEVLVGSGVPRPVLRGVDALVAAVLAGDRRRVAGLLAAAVAGHPALLLRAADTGRPEAVELAAELGFEPDATVDGATALHWAAWRGHLEVARRLVRMGADLGRRDDRYHGTPEDWAGHAHRDELVDYLIVQARGRSDPSFDANSPEISD</sequence>